<dbReference type="InterPro" id="IPR020483">
    <property type="entry name" value="Uncharacterised_YgbA"/>
</dbReference>
<name>A0A2K2U5I0_9ACTN</name>
<evidence type="ECO:0000313" key="2">
    <source>
        <dbReference type="Proteomes" id="UP000236488"/>
    </source>
</evidence>
<comment type="caution">
    <text evidence="1">The sequence shown here is derived from an EMBL/GenBank/DDBJ whole genome shotgun (WGS) entry which is preliminary data.</text>
</comment>
<dbReference type="Proteomes" id="UP000236488">
    <property type="component" value="Unassembled WGS sequence"/>
</dbReference>
<gene>
    <name evidence="1" type="ORF">C2L80_06095</name>
</gene>
<dbReference type="RefSeq" id="WP_087195272.1">
    <property type="nucleotide sequence ID" value="NZ_PPEL01000026.1"/>
</dbReference>
<proteinExistence type="predicted"/>
<dbReference type="NCBIfam" id="NF007714">
    <property type="entry name" value="PRK10410.1-2"/>
    <property type="match status" value="1"/>
</dbReference>
<dbReference type="AlphaFoldDB" id="A0A2K2U5I0"/>
<accession>A0A2K2U5I0</accession>
<protein>
    <submittedName>
        <fullName evidence="1">Nitrous oxide-stimulated promoter family protein</fullName>
    </submittedName>
</protein>
<keyword evidence="2" id="KW-1185">Reference proteome</keyword>
<dbReference type="Pfam" id="PF11756">
    <property type="entry name" value="YgbA_NO"/>
    <property type="match status" value="1"/>
</dbReference>
<dbReference type="EMBL" id="PPEL01000026">
    <property type="protein sequence ID" value="PNV65534.1"/>
    <property type="molecule type" value="Genomic_DNA"/>
</dbReference>
<sequence length="117" mass="13301">MKELNDTPQTAKRRAREKRTVSQMIALYCMGNHDASARTERAMCGEPVCPECAALDAYAALRTERCREMDVKTSCEQCGNHCYKPEMREKVRAVMRYAGPRMLTKHPVAALRHLLGK</sequence>
<reference evidence="1 2" key="1">
    <citation type="journal article" date="2018" name="Int. J. Syst. Evol. Microbiol.">
        <title>Rubneribacter badeniensis gen. nov., sp. nov. and Enteroscipio rubneri gen. nov., sp. nov., new members of the Eggerthellaceae isolated from human faeces.</title>
        <authorList>
            <person name="Danylec N."/>
            <person name="Gobl A."/>
            <person name="Stoll D.A."/>
            <person name="Hetzer B."/>
            <person name="Kulling S.E."/>
            <person name="Huch M."/>
        </authorList>
    </citation>
    <scope>NUCLEOTIDE SEQUENCE [LARGE SCALE GENOMIC DNA]</scope>
    <source>
        <strain evidence="1 2">ResAG-85</strain>
    </source>
</reference>
<evidence type="ECO:0000313" key="1">
    <source>
        <dbReference type="EMBL" id="PNV65534.1"/>
    </source>
</evidence>
<organism evidence="1 2">
    <name type="scientific">Rubneribacter badeniensis</name>
    <dbReference type="NCBI Taxonomy" id="2070688"/>
    <lineage>
        <taxon>Bacteria</taxon>
        <taxon>Bacillati</taxon>
        <taxon>Actinomycetota</taxon>
        <taxon>Coriobacteriia</taxon>
        <taxon>Eggerthellales</taxon>
        <taxon>Eggerthellaceae</taxon>
        <taxon>Rubneribacter</taxon>
    </lineage>
</organism>